<reference evidence="2" key="1">
    <citation type="submission" date="2017-02" db="EMBL/GenBank/DDBJ databases">
        <authorList>
            <person name="Varghese N."/>
            <person name="Submissions S."/>
        </authorList>
    </citation>
    <scope>NUCLEOTIDE SEQUENCE [LARGE SCALE GENOMIC DNA]</scope>
    <source>
        <strain evidence="2">DSM 24967</strain>
    </source>
</reference>
<name>A0A1T5BTY6_9BACT</name>
<keyword evidence="2" id="KW-1185">Reference proteome</keyword>
<dbReference type="Proteomes" id="UP000190852">
    <property type="component" value="Unassembled WGS sequence"/>
</dbReference>
<evidence type="ECO:0000313" key="2">
    <source>
        <dbReference type="Proteomes" id="UP000190852"/>
    </source>
</evidence>
<accession>A0A1T5BTY6</accession>
<protein>
    <submittedName>
        <fullName evidence="1">Uncharacterized protein</fullName>
    </submittedName>
</protein>
<organism evidence="1 2">
    <name type="scientific">Parabacteroides chartae</name>
    <dbReference type="NCBI Taxonomy" id="1037355"/>
    <lineage>
        <taxon>Bacteria</taxon>
        <taxon>Pseudomonadati</taxon>
        <taxon>Bacteroidota</taxon>
        <taxon>Bacteroidia</taxon>
        <taxon>Bacteroidales</taxon>
        <taxon>Tannerellaceae</taxon>
        <taxon>Parabacteroides</taxon>
    </lineage>
</organism>
<sequence length="138" mass="14945">MISVKRFAANYIACQSVERLHYVEVTSGSVLNGVFPLEKELAGTSFLNGVIWVVPAALGWEVADVWSRLTAIHHQMPEASVPEMLKELIVSPVETSSTYPAVPAVGDPVSLFLIMGIRLSAAEFGANNSGGNRYVERL</sequence>
<dbReference type="EMBL" id="FUYQ01000008">
    <property type="protein sequence ID" value="SKB50423.1"/>
    <property type="molecule type" value="Genomic_DNA"/>
</dbReference>
<gene>
    <name evidence="1" type="ORF">SAMN05660349_01498</name>
</gene>
<evidence type="ECO:0000313" key="1">
    <source>
        <dbReference type="EMBL" id="SKB50423.1"/>
    </source>
</evidence>
<dbReference type="AlphaFoldDB" id="A0A1T5BTY6"/>
<proteinExistence type="predicted"/>